<reference evidence="13 14" key="1">
    <citation type="journal article" date="2016" name="Genome Announc.">
        <title>Draft Genome Sequence of the Rumen Methanogen Methanobrevibacter olleyae YLM1.</title>
        <authorList>
            <person name="Kelly W.J."/>
            <person name="Li D."/>
            <person name="Lambie S.C."/>
            <person name="Cox F."/>
            <person name="Attwood G.T."/>
            <person name="Altermann E."/>
            <person name="Leahy S.C."/>
        </authorList>
    </citation>
    <scope>NUCLEOTIDE SEQUENCE [LARGE SCALE GENOMIC DNA]</scope>
    <source>
        <strain evidence="13 14">YLM1</strain>
    </source>
</reference>
<keyword evidence="1 11" id="KW-0004">4Fe-4S</keyword>
<dbReference type="EC" id="4.1.99.22" evidence="11"/>
<proteinExistence type="inferred from homology"/>
<dbReference type="SFLD" id="SFLDG01386">
    <property type="entry name" value="main_SPASM_domain-containing"/>
    <property type="match status" value="1"/>
</dbReference>
<comment type="caution">
    <text evidence="11">Lacks conserved residue(s) required for the propagation of feature annotation.</text>
</comment>
<evidence type="ECO:0000313" key="13">
    <source>
        <dbReference type="EMBL" id="AMK14594.1"/>
    </source>
</evidence>
<evidence type="ECO:0000256" key="1">
    <source>
        <dbReference type="ARBA" id="ARBA00022485"/>
    </source>
</evidence>
<evidence type="ECO:0000256" key="11">
    <source>
        <dbReference type="HAMAP-Rule" id="MF_01225"/>
    </source>
</evidence>
<dbReference type="InterPro" id="IPR050105">
    <property type="entry name" value="MoCo_biosynth_MoaA/MoaC"/>
</dbReference>
<dbReference type="GO" id="GO:0061798">
    <property type="term" value="F:GTP 3',8'-cyclase activity"/>
    <property type="evidence" value="ECO:0007669"/>
    <property type="project" value="UniProtKB-UniRule"/>
</dbReference>
<evidence type="ECO:0000256" key="8">
    <source>
        <dbReference type="ARBA" id="ARBA00023150"/>
    </source>
</evidence>
<dbReference type="STRING" id="294671.YLM1_0034"/>
<evidence type="ECO:0000256" key="2">
    <source>
        <dbReference type="ARBA" id="ARBA00022691"/>
    </source>
</evidence>
<feature type="binding site" evidence="11">
    <location>
        <position position="94"/>
    </location>
    <ligand>
        <name>GTP</name>
        <dbReference type="ChEBI" id="CHEBI:37565"/>
    </ligand>
</feature>
<dbReference type="SFLD" id="SFLDG01383">
    <property type="entry name" value="cyclic_pyranopterin_phosphate"/>
    <property type="match status" value="1"/>
</dbReference>
<dbReference type="GO" id="GO:0046872">
    <property type="term" value="F:metal ion binding"/>
    <property type="evidence" value="ECO:0007669"/>
    <property type="project" value="UniProtKB-KW"/>
</dbReference>
<dbReference type="PROSITE" id="PS51918">
    <property type="entry name" value="RADICAL_SAM"/>
    <property type="match status" value="1"/>
</dbReference>
<dbReference type="InterPro" id="IPR058240">
    <property type="entry name" value="rSAM_sf"/>
</dbReference>
<feature type="domain" description="Radical SAM core" evidence="12">
    <location>
        <begin position="8"/>
        <end position="236"/>
    </location>
</feature>
<keyword evidence="3 11" id="KW-0479">Metal-binding</keyword>
<keyword evidence="7 11" id="KW-0342">GTP-binding</keyword>
<dbReference type="SMART" id="SM00729">
    <property type="entry name" value="Elp3"/>
    <property type="match status" value="1"/>
</dbReference>
<dbReference type="SFLD" id="SFLDS00029">
    <property type="entry name" value="Radical_SAM"/>
    <property type="match status" value="1"/>
</dbReference>
<dbReference type="AlphaFoldDB" id="A0A126QXQ9"/>
<evidence type="ECO:0000256" key="4">
    <source>
        <dbReference type="ARBA" id="ARBA00022741"/>
    </source>
</evidence>
<evidence type="ECO:0000313" key="14">
    <source>
        <dbReference type="Proteomes" id="UP000066376"/>
    </source>
</evidence>
<protein>
    <recommendedName>
        <fullName evidence="11">Probable GTP 3',8-cyclase</fullName>
        <ecNumber evidence="11">4.1.99.22</ecNumber>
    </recommendedName>
    <alternativeName>
        <fullName evidence="11">Molybdenum cofactor biosynthesis protein A</fullName>
    </alternativeName>
</protein>
<dbReference type="InterPro" id="IPR013785">
    <property type="entry name" value="Aldolase_TIM"/>
</dbReference>
<dbReference type="PATRIC" id="fig|294671.3.peg.34"/>
<dbReference type="HAMAP" id="MF_01225_A">
    <property type="entry name" value="MoaA_A"/>
    <property type="match status" value="1"/>
</dbReference>
<feature type="binding site" evidence="11">
    <location>
        <position position="24"/>
    </location>
    <ligand>
        <name>[4Fe-4S] cluster</name>
        <dbReference type="ChEBI" id="CHEBI:49883"/>
        <label>1</label>
        <note>4Fe-4S-S-AdoMet</note>
    </ligand>
</feature>
<evidence type="ECO:0000259" key="12">
    <source>
        <dbReference type="PROSITE" id="PS51918"/>
    </source>
</evidence>
<dbReference type="Gene3D" id="3.20.20.70">
    <property type="entry name" value="Aldolase class I"/>
    <property type="match status" value="1"/>
</dbReference>
<keyword evidence="6 11" id="KW-0411">Iron-sulfur</keyword>
<evidence type="ECO:0000256" key="3">
    <source>
        <dbReference type="ARBA" id="ARBA00022723"/>
    </source>
</evidence>
<evidence type="ECO:0000256" key="6">
    <source>
        <dbReference type="ARBA" id="ARBA00023014"/>
    </source>
</evidence>
<feature type="binding site" evidence="11">
    <location>
        <position position="68"/>
    </location>
    <ligand>
        <name>S-adenosyl-L-methionine</name>
        <dbReference type="ChEBI" id="CHEBI:59789"/>
    </ligand>
</feature>
<evidence type="ECO:0000256" key="5">
    <source>
        <dbReference type="ARBA" id="ARBA00023004"/>
    </source>
</evidence>
<comment type="catalytic activity">
    <reaction evidence="10 11">
        <text>GTP + AH2 + S-adenosyl-L-methionine = (8S)-3',8-cyclo-7,8-dihydroguanosine 5'-triphosphate + 5'-deoxyadenosine + L-methionine + A + H(+)</text>
        <dbReference type="Rhea" id="RHEA:49576"/>
        <dbReference type="ChEBI" id="CHEBI:13193"/>
        <dbReference type="ChEBI" id="CHEBI:15378"/>
        <dbReference type="ChEBI" id="CHEBI:17319"/>
        <dbReference type="ChEBI" id="CHEBI:17499"/>
        <dbReference type="ChEBI" id="CHEBI:37565"/>
        <dbReference type="ChEBI" id="CHEBI:57844"/>
        <dbReference type="ChEBI" id="CHEBI:59789"/>
        <dbReference type="ChEBI" id="CHEBI:131766"/>
        <dbReference type="EC" id="4.1.99.22"/>
    </reaction>
</comment>
<dbReference type="InterPro" id="IPR013485">
    <property type="entry name" value="MoaA_arc"/>
</dbReference>
<comment type="function">
    <text evidence="11">Catalyzes the cyclization of GTP to (8S)-3',8-cyclo-7,8-dihydroguanosine 5'-triphosphate.</text>
</comment>
<dbReference type="Pfam" id="PF06463">
    <property type="entry name" value="Mob_synth_C"/>
    <property type="match status" value="1"/>
</dbReference>
<organism evidence="13 14">
    <name type="scientific">Methanobrevibacter olleyae</name>
    <dbReference type="NCBI Taxonomy" id="294671"/>
    <lineage>
        <taxon>Archaea</taxon>
        <taxon>Methanobacteriati</taxon>
        <taxon>Methanobacteriota</taxon>
        <taxon>Methanomada group</taxon>
        <taxon>Methanobacteria</taxon>
        <taxon>Methanobacteriales</taxon>
        <taxon>Methanobacteriaceae</taxon>
        <taxon>Methanobrevibacter</taxon>
    </lineage>
</organism>
<dbReference type="InterPro" id="IPR006638">
    <property type="entry name" value="Elp3/MiaA/NifB-like_rSAM"/>
</dbReference>
<dbReference type="PANTHER" id="PTHR22960">
    <property type="entry name" value="MOLYBDOPTERIN COFACTOR SYNTHESIS PROTEIN A"/>
    <property type="match status" value="1"/>
</dbReference>
<feature type="binding site" evidence="11">
    <location>
        <position position="155"/>
    </location>
    <ligand>
        <name>GTP</name>
        <dbReference type="ChEBI" id="CHEBI:37565"/>
    </ligand>
</feature>
<dbReference type="InterPro" id="IPR000385">
    <property type="entry name" value="MoaA_NifB_PqqE_Fe-S-bd_CS"/>
</dbReference>
<dbReference type="SFLD" id="SFLDG01067">
    <property type="entry name" value="SPASM/twitch_domain_containing"/>
    <property type="match status" value="1"/>
</dbReference>
<dbReference type="InterPro" id="IPR010505">
    <property type="entry name" value="MoaA_twitch"/>
</dbReference>
<feature type="binding site" evidence="11">
    <location>
        <position position="64"/>
    </location>
    <ligand>
        <name>GTP</name>
        <dbReference type="ChEBI" id="CHEBI:37565"/>
    </ligand>
</feature>
<dbReference type="GO" id="GO:1904047">
    <property type="term" value="F:S-adenosyl-L-methionine binding"/>
    <property type="evidence" value="ECO:0007669"/>
    <property type="project" value="UniProtKB-UniRule"/>
</dbReference>
<dbReference type="InterPro" id="IPR040064">
    <property type="entry name" value="MoaA-like"/>
</dbReference>
<evidence type="ECO:0000256" key="10">
    <source>
        <dbReference type="ARBA" id="ARBA00048697"/>
    </source>
</evidence>
<dbReference type="CDD" id="cd21117">
    <property type="entry name" value="Twitch_MoaA"/>
    <property type="match status" value="1"/>
</dbReference>
<dbReference type="SUPFAM" id="SSF102114">
    <property type="entry name" value="Radical SAM enzymes"/>
    <property type="match status" value="1"/>
</dbReference>
<dbReference type="Pfam" id="PF04055">
    <property type="entry name" value="Radical_SAM"/>
    <property type="match status" value="1"/>
</dbReference>
<sequence length="311" mass="35854">MKDKVRDDYERPVISLRISVTNRCNVNCIYCHHDGMLDSSSEMTPDEIYEICRIAKKLGVEKIRLSGGEPLVRGDIVEIVEKVNSLDFKDISITTNGIFLEKYAQDLVDAGLDRVNVSLDTLNPDTYKRIVGKSLLEKVKSGIIKSCEVGMYPVKVNMVVMNNINNDEIMDMFEFTKEHGVILQLIEIIESESCDDNDFNLKYHYKLDEFEKYLAEIADEIKVREFMQDRKKYFIDGGEIEVVHPVDNTNFCKNCTRLRITPEGKIKPCLLRNDNLVDLLGYIRDGASDEDLIDIFLKGIHNREPYYKEDN</sequence>
<feature type="binding site" evidence="11">
    <location>
        <begin position="257"/>
        <end position="259"/>
    </location>
    <ligand>
        <name>GTP</name>
        <dbReference type="ChEBI" id="CHEBI:37565"/>
    </ligand>
</feature>
<gene>
    <name evidence="11" type="primary">moaA</name>
    <name evidence="13" type="ORF">YLM1_0034</name>
</gene>
<dbReference type="GO" id="GO:0051539">
    <property type="term" value="F:4 iron, 4 sulfur cluster binding"/>
    <property type="evidence" value="ECO:0007669"/>
    <property type="project" value="UniProtKB-UniRule"/>
</dbReference>
<dbReference type="KEGG" id="mol:YLM1_0034"/>
<comment type="cofactor">
    <cofactor evidence="11">
        <name>[4Fe-4S] cluster</name>
        <dbReference type="ChEBI" id="CHEBI:49883"/>
    </cofactor>
    <text evidence="11">Binds 2 [4Fe-4S] clusters. Binds 1 [4Fe-4S] cluster coordinated with 3 cysteines and an exchangeable S-adenosyl-L-methionine and 1 [4Fe-4S] cluster coordinated with 3 cysteines and the GTP-derived substrate.</text>
</comment>
<keyword evidence="14" id="KW-1185">Reference proteome</keyword>
<feature type="binding site" evidence="11">
    <location>
        <position position="31"/>
    </location>
    <ligand>
        <name>[4Fe-4S] cluster</name>
        <dbReference type="ChEBI" id="CHEBI:49883"/>
        <label>1</label>
        <note>4Fe-4S-S-AdoMet</note>
    </ligand>
</feature>
<dbReference type="PANTHER" id="PTHR22960:SF0">
    <property type="entry name" value="MOLYBDENUM COFACTOR BIOSYNTHESIS PROTEIN 1"/>
    <property type="match status" value="1"/>
</dbReference>
<dbReference type="NCBIfam" id="TIGR02668">
    <property type="entry name" value="moaA_archaeal"/>
    <property type="match status" value="1"/>
</dbReference>
<feature type="binding site" evidence="11">
    <location>
        <position position="269"/>
    </location>
    <ligand>
        <name>[4Fe-4S] cluster</name>
        <dbReference type="ChEBI" id="CHEBI:49883"/>
        <label>2</label>
        <note>4Fe-4S-substrate</note>
    </ligand>
</feature>
<accession>A0A126QXQ9</accession>
<reference evidence="14" key="2">
    <citation type="submission" date="2016-02" db="EMBL/GenBank/DDBJ databases">
        <title>The draft genome sequence of the rumen methanogen Methanobrevibacter olleyae YLM1.</title>
        <authorList>
            <consortium name="New Zealand Agricultural Greenhouse Gas Research Centre/Pastoral Greenhouse Gas Research Consortium"/>
            <person name="Kelly W.J."/>
            <person name="Li D."/>
            <person name="Lambie S.C."/>
            <person name="Attwood G.T."/>
            <person name="Altermann E."/>
            <person name="Leahy S.C."/>
        </authorList>
    </citation>
    <scope>NUCLEOTIDE SEQUENCE [LARGE SCALE GENOMIC DNA]</scope>
    <source>
        <strain evidence="14">YLM1</strain>
    </source>
</reference>
<dbReference type="Proteomes" id="UP000066376">
    <property type="component" value="Chromosome"/>
</dbReference>
<dbReference type="NCBIfam" id="NF001199">
    <property type="entry name" value="PRK00164.2-1"/>
    <property type="match status" value="1"/>
</dbReference>
<feature type="binding site" evidence="11">
    <location>
        <position position="255"/>
    </location>
    <ligand>
        <name>[4Fe-4S] cluster</name>
        <dbReference type="ChEBI" id="CHEBI:49883"/>
        <label>2</label>
        <note>4Fe-4S-substrate</note>
    </ligand>
</feature>
<keyword evidence="4 11" id="KW-0547">Nucleotide-binding</keyword>
<comment type="pathway">
    <text evidence="11">Cofactor biosynthesis; molybdopterin biosynthesis.</text>
</comment>
<dbReference type="RefSeq" id="WP_067145141.1">
    <property type="nucleotide sequence ID" value="NZ_CP014265.1"/>
</dbReference>
<feature type="binding site" evidence="11">
    <location>
        <position position="118"/>
    </location>
    <ligand>
        <name>S-adenosyl-L-methionine</name>
        <dbReference type="ChEBI" id="CHEBI:59789"/>
    </ligand>
</feature>
<keyword evidence="5 11" id="KW-0408">Iron</keyword>
<dbReference type="GO" id="GO:0061799">
    <property type="term" value="F:cyclic pyranopterin monophosphate synthase activity"/>
    <property type="evidence" value="ECO:0007669"/>
    <property type="project" value="TreeGrafter"/>
</dbReference>
<dbReference type="UniPathway" id="UPA00344"/>
<dbReference type="CDD" id="cd01335">
    <property type="entry name" value="Radical_SAM"/>
    <property type="match status" value="1"/>
</dbReference>
<feature type="binding site" evidence="11">
    <location>
        <position position="28"/>
    </location>
    <ligand>
        <name>[4Fe-4S] cluster</name>
        <dbReference type="ChEBI" id="CHEBI:49883"/>
        <label>1</label>
        <note>4Fe-4S-S-AdoMet</note>
    </ligand>
</feature>
<evidence type="ECO:0000256" key="7">
    <source>
        <dbReference type="ARBA" id="ARBA00023134"/>
    </source>
</evidence>
<feature type="binding site" evidence="11">
    <location>
        <position position="30"/>
    </location>
    <ligand>
        <name>S-adenosyl-L-methionine</name>
        <dbReference type="ChEBI" id="CHEBI:59789"/>
    </ligand>
</feature>
<keyword evidence="8 11" id="KW-0501">Molybdenum cofactor biosynthesis</keyword>
<keyword evidence="9 11" id="KW-0456">Lyase</keyword>
<feature type="binding site" evidence="11">
    <location>
        <position position="17"/>
    </location>
    <ligand>
        <name>GTP</name>
        <dbReference type="ChEBI" id="CHEBI:37565"/>
    </ligand>
</feature>
<feature type="binding site" evidence="11">
    <location>
        <position position="252"/>
    </location>
    <ligand>
        <name>[4Fe-4S] cluster</name>
        <dbReference type="ChEBI" id="CHEBI:49883"/>
        <label>2</label>
        <note>4Fe-4S-substrate</note>
    </ligand>
</feature>
<keyword evidence="2 11" id="KW-0949">S-adenosyl-L-methionine</keyword>
<dbReference type="GO" id="GO:0005525">
    <property type="term" value="F:GTP binding"/>
    <property type="evidence" value="ECO:0007669"/>
    <property type="project" value="UniProtKB-UniRule"/>
</dbReference>
<dbReference type="InterPro" id="IPR007197">
    <property type="entry name" value="rSAM"/>
</dbReference>
<dbReference type="PROSITE" id="PS01305">
    <property type="entry name" value="MOAA_NIFB_PQQE"/>
    <property type="match status" value="1"/>
</dbReference>
<name>A0A126QXQ9_METOL</name>
<dbReference type="EMBL" id="CP014265">
    <property type="protein sequence ID" value="AMK14594.1"/>
    <property type="molecule type" value="Genomic_DNA"/>
</dbReference>
<comment type="similarity">
    <text evidence="11">Belongs to the radical SAM superfamily. MoaA family.</text>
</comment>
<dbReference type="GeneID" id="28488331"/>
<evidence type="ECO:0000256" key="9">
    <source>
        <dbReference type="ARBA" id="ARBA00023239"/>
    </source>
</evidence>
<dbReference type="GO" id="GO:0006777">
    <property type="term" value="P:Mo-molybdopterin cofactor biosynthetic process"/>
    <property type="evidence" value="ECO:0007669"/>
    <property type="project" value="UniProtKB-UniRule"/>
</dbReference>